<dbReference type="SUPFAM" id="SSF48371">
    <property type="entry name" value="ARM repeat"/>
    <property type="match status" value="1"/>
</dbReference>
<dbReference type="AlphaFoldDB" id="A0AB34J4A2"/>
<evidence type="ECO:0000313" key="2">
    <source>
        <dbReference type="Proteomes" id="UP001515480"/>
    </source>
</evidence>
<protein>
    <recommendedName>
        <fullName evidence="3">Transportin-3</fullName>
    </recommendedName>
</protein>
<gene>
    <name evidence="1" type="ORF">AB1Y20_005910</name>
</gene>
<dbReference type="InterPro" id="IPR011989">
    <property type="entry name" value="ARM-like"/>
</dbReference>
<dbReference type="InterPro" id="IPR051345">
    <property type="entry name" value="Importin_beta-like_NTR"/>
</dbReference>
<proteinExistence type="predicted"/>
<dbReference type="InterPro" id="IPR016024">
    <property type="entry name" value="ARM-type_fold"/>
</dbReference>
<organism evidence="1 2">
    <name type="scientific">Prymnesium parvum</name>
    <name type="common">Toxic golden alga</name>
    <dbReference type="NCBI Taxonomy" id="97485"/>
    <lineage>
        <taxon>Eukaryota</taxon>
        <taxon>Haptista</taxon>
        <taxon>Haptophyta</taxon>
        <taxon>Prymnesiophyceae</taxon>
        <taxon>Prymnesiales</taxon>
        <taxon>Prymnesiaceae</taxon>
        <taxon>Prymnesium</taxon>
    </lineage>
</organism>
<name>A0AB34J4A2_PRYPA</name>
<accession>A0AB34J4A2</accession>
<dbReference type="Gene3D" id="1.25.10.10">
    <property type="entry name" value="Leucine-rich Repeat Variant"/>
    <property type="match status" value="1"/>
</dbReference>
<evidence type="ECO:0000313" key="1">
    <source>
        <dbReference type="EMBL" id="KAL1511087.1"/>
    </source>
</evidence>
<dbReference type="Proteomes" id="UP001515480">
    <property type="component" value="Unassembled WGS sequence"/>
</dbReference>
<dbReference type="PANTHER" id="PTHR12363:SF54">
    <property type="entry name" value="NUCLEAR TRANSPORT RECEPTOR"/>
    <property type="match status" value="1"/>
</dbReference>
<comment type="caution">
    <text evidence="1">The sequence shown here is derived from an EMBL/GenBank/DDBJ whole genome shotgun (WGS) entry which is preliminary data.</text>
</comment>
<keyword evidence="2" id="KW-1185">Reference proteome</keyword>
<sequence length="1016" mass="106911">MAGRGPPPPPGAPIPRRRAQSIIGMSKQVEEALSVLFTATDELRRRQADQWLQSFQSSTEAWQVATHLVSSGESEDVSLFGSTVLYNKARGGTGGGLAPRDARELRDALLELLPRFAPGRVQAQLCRTVAALVGCCEGDGAHPTITLLKSASVGAVRADALLELLTFIPTAGGWRSDGEVNAVLNMQGDLLNYAFCEGAPFPMQLPPSCAPATCSNEFRVAALKCAVAWASLPATEGLCLSMLAELPCFHPLIRGVRGDSGVLVQRHAVELCTAALDQEATSPGVRGTFLPFVGAEMTQQLIGALATSLEPLAASRRDEEDESDDEADGEAGAAVGALVGLGSALLAKASAVLVEGAASPAEALSLLRLLVLSCGHARRSVCEVGSSTATWATLLHVADEWEATLRAQLLSSMCSTVMARLQYPPDARLAQWDAQRVEEYDEWRENYLADLVCELSRHQKDAFLRALLVALEQPATQTWQQLEAALCAVRFGADVTLAHVGSDSSLHAIVGHVIARVISAPPASAASAGALLQAANFRVCGAFASFIADAGSAEVLRDTIGGAATALQQPGAPASASCAALALVHVLRAASGRVASSPPLLNAIVESLQQPMTLQHQLRCRLLEETAKCIAIMTSGQQQLLQALFAPLLVALDQLVTAAEACVTRGQLPDEAITAPLSDTLDSCASAIRPLRPIGSASLGAMLSHVWPLWLRVLATIQRAPEQPLLPPLVNVGQQTLHLFGADFAPFMASTVTTLVATFQRTEAEACISLATALFSAFSDMADCEHSHILLLDDLGGVALPVIRGAPLDQLHLAGPFFELAHRYAALAPAALAKSRSLPALLELAAHLISRCREPEPLRAVFDFLSAFARAARKRRPELDAVCAQLQAAAGGHMGEELVRALIGGLADSLPTSVVPLAADVLGPLLHAESWRGSVGSWAHAALAAVPVADGVPDDRTKSALLHALSTISDPLEGGNINLDATEALRGTLTSFAQLCRRMGSAADFELACYDWKPTE</sequence>
<dbReference type="GO" id="GO:0006606">
    <property type="term" value="P:protein import into nucleus"/>
    <property type="evidence" value="ECO:0007669"/>
    <property type="project" value="TreeGrafter"/>
</dbReference>
<dbReference type="GO" id="GO:0005737">
    <property type="term" value="C:cytoplasm"/>
    <property type="evidence" value="ECO:0007669"/>
    <property type="project" value="TreeGrafter"/>
</dbReference>
<evidence type="ECO:0008006" key="3">
    <source>
        <dbReference type="Google" id="ProtNLM"/>
    </source>
</evidence>
<dbReference type="PANTHER" id="PTHR12363">
    <property type="entry name" value="TRANSPORTIN 3 AND IMPORTIN 13"/>
    <property type="match status" value="1"/>
</dbReference>
<dbReference type="EMBL" id="JBGBPQ010000014">
    <property type="protein sequence ID" value="KAL1511087.1"/>
    <property type="molecule type" value="Genomic_DNA"/>
</dbReference>
<reference evidence="1 2" key="1">
    <citation type="journal article" date="2024" name="Science">
        <title>Giant polyketide synthase enzymes in the biosynthesis of giant marine polyether toxins.</title>
        <authorList>
            <person name="Fallon T.R."/>
            <person name="Shende V.V."/>
            <person name="Wierzbicki I.H."/>
            <person name="Pendleton A.L."/>
            <person name="Watervoot N.F."/>
            <person name="Auber R.P."/>
            <person name="Gonzalez D.J."/>
            <person name="Wisecaver J.H."/>
            <person name="Moore B.S."/>
        </authorList>
    </citation>
    <scope>NUCLEOTIDE SEQUENCE [LARGE SCALE GENOMIC DNA]</scope>
    <source>
        <strain evidence="1 2">12B1</strain>
    </source>
</reference>